<evidence type="ECO:0000313" key="2">
    <source>
        <dbReference type="EMBL" id="AKA27093.1"/>
    </source>
</evidence>
<gene>
    <name evidence="2" type="ORF">PCL1606_56490</name>
</gene>
<dbReference type="Proteomes" id="UP000032748">
    <property type="component" value="Chromosome"/>
</dbReference>
<dbReference type="KEGG" id="pcz:PCL1606_56490"/>
<dbReference type="AlphaFoldDB" id="A0A0D5Y6X9"/>
<sequence length="41" mass="4696">MDDFAGSHGHNNWRSSSKNECRGEHRIILRDPAPQWSGCGW</sequence>
<name>A0A0D5Y6X9_9PSED</name>
<proteinExistence type="predicted"/>
<accession>A0A0D5Y6X9</accession>
<feature type="region of interest" description="Disordered" evidence="1">
    <location>
        <begin position="1"/>
        <end position="21"/>
    </location>
</feature>
<dbReference type="EMBL" id="CP011110">
    <property type="protein sequence ID" value="AKA27093.1"/>
    <property type="molecule type" value="Genomic_DNA"/>
</dbReference>
<protein>
    <submittedName>
        <fullName evidence="2">Uncharacterized protein</fullName>
    </submittedName>
</protein>
<reference evidence="2 3" key="1">
    <citation type="journal article" date="2015" name="Mol. Plant Microbe Interact.">
        <title>Comparative Genomic Analysis of Pseudomonas chlororaphis PCL1606 Reveals New Insight into Antifungal Compounds Involved in Biocontrol.</title>
        <authorList>
            <person name="Calderon C.E."/>
            <person name="Ramos C."/>
            <person name="de Vicente A."/>
            <person name="Cazorla F.M."/>
        </authorList>
    </citation>
    <scope>NUCLEOTIDE SEQUENCE [LARGE SCALE GENOMIC DNA]</scope>
    <source>
        <strain evidence="2 3">PCL1606</strain>
    </source>
</reference>
<organism evidence="2 3">
    <name type="scientific">Pseudomonas chlororaphis</name>
    <dbReference type="NCBI Taxonomy" id="587753"/>
    <lineage>
        <taxon>Bacteria</taxon>
        <taxon>Pseudomonadati</taxon>
        <taxon>Pseudomonadota</taxon>
        <taxon>Gammaproteobacteria</taxon>
        <taxon>Pseudomonadales</taxon>
        <taxon>Pseudomonadaceae</taxon>
        <taxon>Pseudomonas</taxon>
    </lineage>
</organism>
<evidence type="ECO:0000313" key="3">
    <source>
        <dbReference type="Proteomes" id="UP000032748"/>
    </source>
</evidence>
<evidence type="ECO:0000256" key="1">
    <source>
        <dbReference type="SAM" id="MobiDB-lite"/>
    </source>
</evidence>